<accession>A0ABQ9GCU4</accession>
<organism evidence="2 3">
    <name type="scientific">Dryococelus australis</name>
    <dbReference type="NCBI Taxonomy" id="614101"/>
    <lineage>
        <taxon>Eukaryota</taxon>
        <taxon>Metazoa</taxon>
        <taxon>Ecdysozoa</taxon>
        <taxon>Arthropoda</taxon>
        <taxon>Hexapoda</taxon>
        <taxon>Insecta</taxon>
        <taxon>Pterygota</taxon>
        <taxon>Neoptera</taxon>
        <taxon>Polyneoptera</taxon>
        <taxon>Phasmatodea</taxon>
        <taxon>Verophasmatodea</taxon>
        <taxon>Anareolatae</taxon>
        <taxon>Phasmatidae</taxon>
        <taxon>Eurycanthinae</taxon>
        <taxon>Dryococelus</taxon>
    </lineage>
</organism>
<sequence>MTMFSARIVRAGGRGESPSHQLRLGSPTCRCHSWARQGLFPACLVLSPCTVATFLHIIHFPQRCYVFSSFPKWRLFFKVSRLPAGRGAQPGDKGDNASRFKCVIAAKSNEEGAAPECKGWEKREIPEKTHRSTASSGTIPTCESPVTRPGIEPGSPWWEASVLVAPPPRPLLQIVLFHLFQPTSRGAVGWCATDLGVSEVLGSNPGLQFNAPAHETQTRPASKNGIRNRSSIKTCMPRWNASIRSHLYGWLCGIFGHLPAVFVIERVNTNTPHPMNVLLTAGCLPSPPTLQPPVSCRPPAAGMTHPYEGLTVQQQLTCCREGRYNLPVTDISHLTATNSCWYDSPLRGADSPAAIDVLQGTAGMTHPYEGLTVQQQLTCCREGRYNVPVTDISHLTATNSCWYDSPLRGSDSPAAVDVLQGRKIQVQQQLTCCREGRYNVPVTDISHLTATNSCWYDSPLRGADSPAAVDVLQGTAGMTHPYEGLTVQQQLTCCREGRYKVPVTDISHLTATNSCWYDSPLRGADSPAAVDVLQGTAGMTHPYEGLTVQQQLTCCREGRYNVPVTDISHLTATNSCWYDSPLRGADSPAAVDVLQEGRYNGLTVQQQLTCCREVRYNVPVTDISHLTATNSCWYDSPLRGSDSPAAVDVLQGRKIQGEGRYNVPVTDISHLTATNSCWYDSPLRGADSPAAVDVLQGTAGMTHPYEGLTVQQQLTCCREGRYKVPVTDIYTLTATNSCWEGRYNVPITDISQLTATNSCWYDSPLRGADSPAAVDVLQGTAGMTHPYEGLTVQQQLTCCREGRYNVPVTDISHLTATNSCWYDSPLRGADSPAAVDVLQGTAGMTHPYEGLTVQQQLTCCREGRYKVPVTDISHLTATNSCWYDSPLRGADSPAAVDVLQGRKIQLQQQLTCCREVRYNVPVTDISHLTATNSCWYDSPLRGADSPAAVDVLQGSKIQLPVTDISHLTATNSCWYDSPLRGADSPAAVDVLQGNTTVPVTDISHLTATNSCWYDSPLRGADSPAAVDVLQEGRYNVPVTDISHLTATNSCWYDSPLRGADSPAAVDVLQGRKKIQVPVTDISHLTRPTAAGMTHLTRADSPAAVDVLQGRKIQRTFTDIHTDGDNSCWYDSPLRGLTVQQQLTADSPAAVDVLQEVRYNVPVTDISHLTATNSCWYDSPLRGSDSPAAVDVLQGRKIQAAVDVLQGRKIQLPVTDISHLTRPTAAGMTHPYEGLTVQQQLTWKKIQLPVTDISHLTATNSCWYDSPLRGLTVQQQLTADSPAAVDVLQGRRYNVPVTDISHLTRPTAAGMTHPYEGLTVQQQADSPAAVDVLQEGRYNVPVTDISHLTATNSCWYDHPYEGLTVQQQLTCWQGRKIQRQCSSGRCLLSWGHWNEKATEDGHVRPSTSAILISHRREATNNKKARARAWAVATRLVPETKREVCDRPKEPQMEVNDPHFRPATHLRARVLPVSPGKSARLKALTQLKTLTFHFVCFPRCCFLWSSTQWNCQSTSSAATLQQHGGITHQVTCGDLLLDHVQHWRCIPVRGQDSTFINSNMMVLHTRLHFHQQQHDGITHQVTCGDLLLDHVQHWRCIPVRGQDSTFINSNMTVLHTRLHFHQQQYDGITHQVTCGDLLLDHVQYWRCIPVRGQDSTFINSNMTVLHTS</sequence>
<comment type="caution">
    <text evidence="2">The sequence shown here is derived from an EMBL/GenBank/DDBJ whole genome shotgun (WGS) entry which is preliminary data.</text>
</comment>
<protein>
    <submittedName>
        <fullName evidence="2">Uncharacterized protein</fullName>
    </submittedName>
</protein>
<feature type="compositionally biased region" description="Polar residues" evidence="1">
    <location>
        <begin position="132"/>
        <end position="141"/>
    </location>
</feature>
<name>A0ABQ9GCU4_9NEOP</name>
<dbReference type="Proteomes" id="UP001159363">
    <property type="component" value="Chromosome 13"/>
</dbReference>
<gene>
    <name evidence="2" type="ORF">PR048_030897</name>
</gene>
<feature type="region of interest" description="Disordered" evidence="1">
    <location>
        <begin position="126"/>
        <end position="150"/>
    </location>
</feature>
<reference evidence="2 3" key="1">
    <citation type="submission" date="2023-02" db="EMBL/GenBank/DDBJ databases">
        <title>LHISI_Scaffold_Assembly.</title>
        <authorList>
            <person name="Stuart O.P."/>
            <person name="Cleave R."/>
            <person name="Magrath M.J.L."/>
            <person name="Mikheyev A.S."/>
        </authorList>
    </citation>
    <scope>NUCLEOTIDE SEQUENCE [LARGE SCALE GENOMIC DNA]</scope>
    <source>
        <strain evidence="2">Daus_M_001</strain>
        <tissue evidence="2">Leg muscle</tissue>
    </source>
</reference>
<keyword evidence="3" id="KW-1185">Reference proteome</keyword>
<evidence type="ECO:0000313" key="2">
    <source>
        <dbReference type="EMBL" id="KAJ8869322.1"/>
    </source>
</evidence>
<evidence type="ECO:0000313" key="3">
    <source>
        <dbReference type="Proteomes" id="UP001159363"/>
    </source>
</evidence>
<evidence type="ECO:0000256" key="1">
    <source>
        <dbReference type="SAM" id="MobiDB-lite"/>
    </source>
</evidence>
<proteinExistence type="predicted"/>
<dbReference type="EMBL" id="JARBHB010000014">
    <property type="protein sequence ID" value="KAJ8869322.1"/>
    <property type="molecule type" value="Genomic_DNA"/>
</dbReference>